<gene>
    <name evidence="2" type="ORF">FB4_0165</name>
</gene>
<dbReference type="InterPro" id="IPR058869">
    <property type="entry name" value="YqzN_YkzM"/>
</dbReference>
<proteinExistence type="predicted"/>
<evidence type="ECO:0000313" key="2">
    <source>
        <dbReference type="EMBL" id="EIW19914.1"/>
    </source>
</evidence>
<name>I9LHD4_9FIRM</name>
<feature type="domain" description="YqzN/YkzM" evidence="1">
    <location>
        <begin position="13"/>
        <end position="62"/>
    </location>
</feature>
<dbReference type="RefSeq" id="WP_007932008.1">
    <property type="nucleotide sequence ID" value="NZ_AKVJ01000011.1"/>
</dbReference>
<keyword evidence="3" id="KW-1185">Reference proteome</keyword>
<dbReference type="PATRIC" id="fig|1149862.3.peg.1065"/>
<dbReference type="EMBL" id="AKVJ01000011">
    <property type="protein sequence ID" value="EIW19914.1"/>
    <property type="molecule type" value="Genomic_DNA"/>
</dbReference>
<dbReference type="AlphaFoldDB" id="I9LHD4"/>
<dbReference type="Pfam" id="PF26160">
    <property type="entry name" value="YqzN_YkzM"/>
    <property type="match status" value="1"/>
</dbReference>
<evidence type="ECO:0000259" key="1">
    <source>
        <dbReference type="Pfam" id="PF26160"/>
    </source>
</evidence>
<dbReference type="Proteomes" id="UP000004324">
    <property type="component" value="Unassembled WGS sequence"/>
</dbReference>
<evidence type="ECO:0000313" key="3">
    <source>
        <dbReference type="Proteomes" id="UP000004324"/>
    </source>
</evidence>
<comment type="caution">
    <text evidence="2">The sequence shown here is derived from an EMBL/GenBank/DDBJ whole genome shotgun (WGS) entry which is preliminary data.</text>
</comment>
<dbReference type="OrthoDB" id="2666545at2"/>
<accession>I9LHD4</accession>
<sequence>MATTKKPAVEEASKYDKRELLNAAKKFFGVKPEILAGALYGVDEAITVEEAKTRLEEFRKKEVK</sequence>
<protein>
    <recommendedName>
        <fullName evidence="1">YqzN/YkzM domain-containing protein</fullName>
    </recommendedName>
</protein>
<organism evidence="2 3">
    <name type="scientific">Pelosinus fermentans B4</name>
    <dbReference type="NCBI Taxonomy" id="1149862"/>
    <lineage>
        <taxon>Bacteria</taxon>
        <taxon>Bacillati</taxon>
        <taxon>Bacillota</taxon>
        <taxon>Negativicutes</taxon>
        <taxon>Selenomonadales</taxon>
        <taxon>Sporomusaceae</taxon>
        <taxon>Pelosinus</taxon>
    </lineage>
</organism>
<reference evidence="2 3" key="1">
    <citation type="journal article" date="2012" name="J. Bacteriol.">
        <title>Draft Genome Sequences for Two Metal-Reducing Pelosinus fermentans Strains Isolated from a Cr(VI)-Contaminated Site and for Type Strain R7.</title>
        <authorList>
            <person name="Brown S.D."/>
            <person name="Podar M."/>
            <person name="Klingeman D.M."/>
            <person name="Johnson C.M."/>
            <person name="Yang Z.K."/>
            <person name="Utturkar S.M."/>
            <person name="Land M.L."/>
            <person name="Mosher J.J."/>
            <person name="Hurt R.A.Jr."/>
            <person name="Phelps T.J."/>
            <person name="Palumbo A.V."/>
            <person name="Arkin A.P."/>
            <person name="Hazen T.C."/>
            <person name="Elias D.A."/>
        </authorList>
    </citation>
    <scope>NUCLEOTIDE SEQUENCE [LARGE SCALE GENOMIC DNA]</scope>
    <source>
        <strain evidence="2 3">B4</strain>
    </source>
</reference>